<reference evidence="1" key="1">
    <citation type="submission" date="2018-03" db="EMBL/GenBank/DDBJ databases">
        <title>The complete mitochondrial genome sequence of the green macroalga Ulva compressa.</title>
        <authorList>
            <person name="Liu F."/>
        </authorList>
    </citation>
    <scope>NUCLEOTIDE SEQUENCE</scope>
</reference>
<geneLocation type="mitochondrion" evidence="1"/>
<organism evidence="1">
    <name type="scientific">Ulva compressa</name>
    <name type="common">Green alga</name>
    <name type="synonym">Enteromorpha compressa</name>
    <dbReference type="NCBI Taxonomy" id="63659"/>
    <lineage>
        <taxon>Eukaryota</taxon>
        <taxon>Viridiplantae</taxon>
        <taxon>Chlorophyta</taxon>
        <taxon>core chlorophytes</taxon>
        <taxon>Ulvophyceae</taxon>
        <taxon>OUU clade</taxon>
        <taxon>Ulvales</taxon>
        <taxon>Ulvaceae</taxon>
        <taxon>Ulva</taxon>
    </lineage>
</organism>
<keyword evidence="1" id="KW-0496">Mitochondrion</keyword>
<dbReference type="AlphaFoldDB" id="A0A678ZWC1"/>
<dbReference type="EMBL" id="MH093740">
    <property type="protein sequence ID" value="AZT79239.1"/>
    <property type="molecule type" value="Genomic_DNA"/>
</dbReference>
<evidence type="ECO:0000313" key="1">
    <source>
        <dbReference type="EMBL" id="AZT79239.1"/>
    </source>
</evidence>
<sequence length="161" mass="18635">MLYWLYEICAAYVKKGFTKFCLITEMLQQFVDQNKNIVYEKQTNSNLSHLPAIDEIVTQLNGAKSGLDYTQKGRLDIIVQYFETVDFTNIEKMQHLLPFLCFCPAKHLWLRAFCLCKSKGKERQKAKGKGTGKTCVDQYCLVIIKLHKAYTKLTQSLHRAV</sequence>
<gene>
    <name evidence="1" type="primary">orf161</name>
</gene>
<proteinExistence type="predicted"/>
<protein>
    <submittedName>
        <fullName evidence="1">Uncharacterized protein</fullName>
    </submittedName>
</protein>
<accession>A0A678ZWC1</accession>
<name>A0A678ZWC1_ULVCO</name>